<dbReference type="EMBL" id="CP112998">
    <property type="protein sequence ID" value="WAC13480.1"/>
    <property type="molecule type" value="Genomic_DNA"/>
</dbReference>
<reference evidence="2" key="1">
    <citation type="submission" date="2022-11" db="EMBL/GenBank/DDBJ databases">
        <title>Dyadobacter pollutisoli sp. nov., isolated from plastic dumped soil.</title>
        <authorList>
            <person name="Kim J.M."/>
            <person name="Kim K.R."/>
            <person name="Lee J.K."/>
            <person name="Hao L."/>
            <person name="Jeon C.O."/>
        </authorList>
    </citation>
    <scope>NUCLEOTIDE SEQUENCE</scope>
    <source>
        <strain evidence="2">U1</strain>
    </source>
</reference>
<proteinExistence type="predicted"/>
<keyword evidence="3" id="KW-1185">Reference proteome</keyword>
<dbReference type="Gene3D" id="2.40.30.170">
    <property type="match status" value="1"/>
</dbReference>
<dbReference type="PANTHER" id="PTHR30469">
    <property type="entry name" value="MULTIDRUG RESISTANCE PROTEIN MDTA"/>
    <property type="match status" value="1"/>
</dbReference>
<protein>
    <submittedName>
        <fullName evidence="2">Efflux RND transporter periplasmic adaptor subunit</fullName>
    </submittedName>
</protein>
<dbReference type="GO" id="GO:0015562">
    <property type="term" value="F:efflux transmembrane transporter activity"/>
    <property type="evidence" value="ECO:0007669"/>
    <property type="project" value="TreeGrafter"/>
</dbReference>
<evidence type="ECO:0000313" key="3">
    <source>
        <dbReference type="Proteomes" id="UP001164653"/>
    </source>
</evidence>
<dbReference type="PROSITE" id="PS51257">
    <property type="entry name" value="PROKAR_LIPOPROTEIN"/>
    <property type="match status" value="1"/>
</dbReference>
<dbReference type="Gene3D" id="2.40.50.100">
    <property type="match status" value="1"/>
</dbReference>
<accession>A0A9E8NB99</accession>
<dbReference type="Proteomes" id="UP001164653">
    <property type="component" value="Chromosome"/>
</dbReference>
<dbReference type="InterPro" id="IPR058792">
    <property type="entry name" value="Beta-barrel_RND_2"/>
</dbReference>
<name>A0A9E8NB99_9BACT</name>
<dbReference type="RefSeq" id="WP_244819410.1">
    <property type="nucleotide sequence ID" value="NZ_CP112998.1"/>
</dbReference>
<organism evidence="2 3">
    <name type="scientific">Dyadobacter pollutisoli</name>
    <dbReference type="NCBI Taxonomy" id="2910158"/>
    <lineage>
        <taxon>Bacteria</taxon>
        <taxon>Pseudomonadati</taxon>
        <taxon>Bacteroidota</taxon>
        <taxon>Cytophagia</taxon>
        <taxon>Cytophagales</taxon>
        <taxon>Spirosomataceae</taxon>
        <taxon>Dyadobacter</taxon>
    </lineage>
</organism>
<sequence>MKTIRYLFGAAVFFFLACKKEPETYTIIEKPLNEAVYASGEIFPETYEYVQSNNPERIMKILVKEGDLVKKGEVLVLLGTPSQSTRLTLLTDELRLARQNASVQSPMLIEAQQKVALAREQYEHDSANADRYRDLAAEKAVSRKDADDATLKSQTSLSAYQNLRQQLLIKQKELSGKVLNAAGQLAQFSQLQEGKVLTSNITGKIYSVNLKEGALAKAGEPILMAGSAKQFKLELLVDERDISKVKLGQQVFFETDAFAGRQFSATVSKIVPVLQTENRSLKVEAQVLDTAGFFPQSSVEANILIRQNVSAMVIPVAYLQSGDSVLVRSGQEIKKIAVLVGTRNGAWLEVLSGVGKGDVIVKP</sequence>
<evidence type="ECO:0000259" key="1">
    <source>
        <dbReference type="Pfam" id="PF25954"/>
    </source>
</evidence>
<feature type="domain" description="CusB-like beta-barrel" evidence="1">
    <location>
        <begin position="235"/>
        <end position="291"/>
    </location>
</feature>
<dbReference type="GO" id="GO:1990281">
    <property type="term" value="C:efflux pump complex"/>
    <property type="evidence" value="ECO:0007669"/>
    <property type="project" value="TreeGrafter"/>
</dbReference>
<evidence type="ECO:0000313" key="2">
    <source>
        <dbReference type="EMBL" id="WAC13480.1"/>
    </source>
</evidence>
<dbReference type="Pfam" id="PF25954">
    <property type="entry name" value="Beta-barrel_RND_2"/>
    <property type="match status" value="1"/>
</dbReference>
<gene>
    <name evidence="2" type="ORF">ON006_05880</name>
</gene>
<dbReference type="AlphaFoldDB" id="A0A9E8NB99"/>
<dbReference type="KEGG" id="dpf:ON006_05880"/>